<reference evidence="1 2" key="2">
    <citation type="submission" date="2018-11" db="EMBL/GenBank/DDBJ databases">
        <authorList>
            <consortium name="Pathogen Informatics"/>
        </authorList>
    </citation>
    <scope>NUCLEOTIDE SEQUENCE [LARGE SCALE GENOMIC DNA]</scope>
    <source>
        <strain evidence="1 2">NST_G2</strain>
    </source>
</reference>
<dbReference type="Proteomes" id="UP000275846">
    <property type="component" value="Unassembled WGS sequence"/>
</dbReference>
<proteinExistence type="predicted"/>
<evidence type="ECO:0000313" key="1">
    <source>
        <dbReference type="EMBL" id="VDM04755.1"/>
    </source>
</evidence>
<dbReference type="STRING" id="70667.A0A183TPH1"/>
<accession>A0A183TPH1</accession>
<dbReference type="OrthoDB" id="6257524at2759"/>
<dbReference type="EMBL" id="UYSU01044261">
    <property type="protein sequence ID" value="VDM04755.1"/>
    <property type="molecule type" value="Genomic_DNA"/>
</dbReference>
<name>A0A183TPH1_SCHSO</name>
<gene>
    <name evidence="1" type="ORF">SSLN_LOCUS18369</name>
</gene>
<evidence type="ECO:0000313" key="2">
    <source>
        <dbReference type="Proteomes" id="UP000275846"/>
    </source>
</evidence>
<organism evidence="3">
    <name type="scientific">Schistocephalus solidus</name>
    <name type="common">Tapeworm</name>
    <dbReference type="NCBI Taxonomy" id="70667"/>
    <lineage>
        <taxon>Eukaryota</taxon>
        <taxon>Metazoa</taxon>
        <taxon>Spiralia</taxon>
        <taxon>Lophotrochozoa</taxon>
        <taxon>Platyhelminthes</taxon>
        <taxon>Cestoda</taxon>
        <taxon>Eucestoda</taxon>
        <taxon>Diphyllobothriidea</taxon>
        <taxon>Diphyllobothriidae</taxon>
        <taxon>Schistocephalus</taxon>
    </lineage>
</organism>
<dbReference type="WBParaSite" id="SSLN_0001906001-mRNA-1">
    <property type="protein sequence ID" value="SSLN_0001906001-mRNA-1"/>
    <property type="gene ID" value="SSLN_0001906001"/>
</dbReference>
<evidence type="ECO:0000313" key="3">
    <source>
        <dbReference type="WBParaSite" id="SSLN_0001906001-mRNA-1"/>
    </source>
</evidence>
<reference evidence="3" key="1">
    <citation type="submission" date="2016-06" db="UniProtKB">
        <authorList>
            <consortium name="WormBaseParasite"/>
        </authorList>
    </citation>
    <scope>IDENTIFICATION</scope>
</reference>
<dbReference type="AlphaFoldDB" id="A0A183TPH1"/>
<sequence length="240" mass="27261">MIEQHSLTCQSIFKTHELETLKTAIQDSAWRHRKSRDYQPSGKFEKISLRKQPSSDGVLVHNLSSHRLTQQQLAVLSYDAKFNTKDARPEDFIASFESALQKCDTTEECKNAMRQQVANLLLQHLLQTTISKAEERELLKMRKIEDIVTLPVDKGRLNVVMDRSEYGANLSNLLMDKESYVPSTTSDFKKLLNSINKTFDKLRKVGALTQREALATKATGAAMARFYGLPKVHKPGVPLR</sequence>
<protein>
    <submittedName>
        <fullName evidence="1 3">Uncharacterized protein</fullName>
    </submittedName>
</protein>
<keyword evidence="2" id="KW-1185">Reference proteome</keyword>